<dbReference type="OrthoDB" id="3856898at2759"/>
<sequence length="98" mass="10851">MAVEVRLNNQEDAEKTVEEKLKTIKQSIPDAKDTIPHPRAEGKVLVAVGLTMRRDQNSSNGLSYNGGCEIICRPKLFMVMGVPLDTRITNRGGLENNE</sequence>
<evidence type="ECO:0000313" key="1">
    <source>
        <dbReference type="EMBL" id="KAF2859160.1"/>
    </source>
</evidence>
<dbReference type="EMBL" id="MU005997">
    <property type="protein sequence ID" value="KAF2859160.1"/>
    <property type="molecule type" value="Genomic_DNA"/>
</dbReference>
<dbReference type="AlphaFoldDB" id="A0A6A7BVC8"/>
<reference evidence="1" key="1">
    <citation type="journal article" date="2020" name="Stud. Mycol.">
        <title>101 Dothideomycetes genomes: a test case for predicting lifestyles and emergence of pathogens.</title>
        <authorList>
            <person name="Haridas S."/>
            <person name="Albert R."/>
            <person name="Binder M."/>
            <person name="Bloem J."/>
            <person name="Labutti K."/>
            <person name="Salamov A."/>
            <person name="Andreopoulos B."/>
            <person name="Baker S."/>
            <person name="Barry K."/>
            <person name="Bills G."/>
            <person name="Bluhm B."/>
            <person name="Cannon C."/>
            <person name="Castanera R."/>
            <person name="Culley D."/>
            <person name="Daum C."/>
            <person name="Ezra D."/>
            <person name="Gonzalez J."/>
            <person name="Henrissat B."/>
            <person name="Kuo A."/>
            <person name="Liang C."/>
            <person name="Lipzen A."/>
            <person name="Lutzoni F."/>
            <person name="Magnuson J."/>
            <person name="Mondo S."/>
            <person name="Nolan M."/>
            <person name="Ohm R."/>
            <person name="Pangilinan J."/>
            <person name="Park H.-J."/>
            <person name="Ramirez L."/>
            <person name="Alfaro M."/>
            <person name="Sun H."/>
            <person name="Tritt A."/>
            <person name="Yoshinaga Y."/>
            <person name="Zwiers L.-H."/>
            <person name="Turgeon B."/>
            <person name="Goodwin S."/>
            <person name="Spatafora J."/>
            <person name="Crous P."/>
            <person name="Grigoriev I."/>
        </authorList>
    </citation>
    <scope>NUCLEOTIDE SEQUENCE</scope>
    <source>
        <strain evidence="1">CBS 480.64</strain>
    </source>
</reference>
<proteinExistence type="predicted"/>
<organism evidence="1 2">
    <name type="scientific">Piedraia hortae CBS 480.64</name>
    <dbReference type="NCBI Taxonomy" id="1314780"/>
    <lineage>
        <taxon>Eukaryota</taxon>
        <taxon>Fungi</taxon>
        <taxon>Dikarya</taxon>
        <taxon>Ascomycota</taxon>
        <taxon>Pezizomycotina</taxon>
        <taxon>Dothideomycetes</taxon>
        <taxon>Dothideomycetidae</taxon>
        <taxon>Capnodiales</taxon>
        <taxon>Piedraiaceae</taxon>
        <taxon>Piedraia</taxon>
    </lineage>
</organism>
<protein>
    <submittedName>
        <fullName evidence="1">Uncharacterized protein</fullName>
    </submittedName>
</protein>
<keyword evidence="2" id="KW-1185">Reference proteome</keyword>
<name>A0A6A7BVC8_9PEZI</name>
<gene>
    <name evidence="1" type="ORF">K470DRAFT_110182</name>
</gene>
<dbReference type="Proteomes" id="UP000799421">
    <property type="component" value="Unassembled WGS sequence"/>
</dbReference>
<accession>A0A6A7BVC8</accession>
<evidence type="ECO:0000313" key="2">
    <source>
        <dbReference type="Proteomes" id="UP000799421"/>
    </source>
</evidence>